<dbReference type="RefSeq" id="WP_203852945.1">
    <property type="nucleotide sequence ID" value="NZ_BAAAVW010000032.1"/>
</dbReference>
<evidence type="ECO:0000313" key="2">
    <source>
        <dbReference type="EMBL" id="GIG51328.1"/>
    </source>
</evidence>
<name>A0A919UI42_9ACTN</name>
<accession>A0A919UI42</accession>
<keyword evidence="1" id="KW-0472">Membrane</keyword>
<sequence length="445" mass="44704">MVVRERQRHRTTRWAGLGPAAALFTATVAQGPAGGFVYDAARYFNGSLALFTDAGVAREGDLDFRGALTPVVYAPAALAEHLVGGAGRYAVLVENAVLVAVIGAVLLPGLGPGLAGRRGPAAGWLCAVPTWLCAVLTWLVAARFAPFPLMDLPAAAAFLTAARLALGDRTRWALPAAGVAAGVTLNLRPAYLLPLAVLGGLLAVTRRWPAAWFAAGVLAGSLPQLAVNLARGLSLSLTPPGTAGLAGFQAGYASYVVRYDTVTTGGPPQQFYCDPSLAGAVAGHPVHSTGGLVGALAGNLPGSVLFLLEKVAAALAWSFSTPYSTAATAERYELAVPVVLIVAAGIGALCRTPGARALAVLAAGVCASLMTSATETRFALPLVLLGVAGCALLAPPAWDTGRRVPLRFAATVLVAAAVLGAVAAAGLAHPLPPGPATAAACAANG</sequence>
<evidence type="ECO:0000256" key="1">
    <source>
        <dbReference type="SAM" id="Phobius"/>
    </source>
</evidence>
<protein>
    <submittedName>
        <fullName evidence="2">Uncharacterized protein</fullName>
    </submittedName>
</protein>
<comment type="caution">
    <text evidence="2">The sequence shown here is derived from an EMBL/GenBank/DDBJ whole genome shotgun (WGS) entry which is preliminary data.</text>
</comment>
<feature type="transmembrane region" description="Helical" evidence="1">
    <location>
        <begin position="122"/>
        <end position="141"/>
    </location>
</feature>
<keyword evidence="3" id="KW-1185">Reference proteome</keyword>
<dbReference type="AlphaFoldDB" id="A0A919UI42"/>
<feature type="transmembrane region" description="Helical" evidence="1">
    <location>
        <begin position="379"/>
        <end position="398"/>
    </location>
</feature>
<proteinExistence type="predicted"/>
<feature type="transmembrane region" description="Helical" evidence="1">
    <location>
        <begin position="410"/>
        <end position="428"/>
    </location>
</feature>
<evidence type="ECO:0000313" key="3">
    <source>
        <dbReference type="Proteomes" id="UP000660611"/>
    </source>
</evidence>
<gene>
    <name evidence="2" type="ORF">Dsi01nite_093690</name>
</gene>
<dbReference type="Proteomes" id="UP000660611">
    <property type="component" value="Unassembled WGS sequence"/>
</dbReference>
<feature type="transmembrane region" description="Helical" evidence="1">
    <location>
        <begin position="89"/>
        <end position="110"/>
    </location>
</feature>
<reference evidence="2" key="1">
    <citation type="submission" date="2021-01" db="EMBL/GenBank/DDBJ databases">
        <title>Whole genome shotgun sequence of Dactylosporangium siamense NBRC 106093.</title>
        <authorList>
            <person name="Komaki H."/>
            <person name="Tamura T."/>
        </authorList>
    </citation>
    <scope>NUCLEOTIDE SEQUENCE</scope>
    <source>
        <strain evidence="2">NBRC 106093</strain>
    </source>
</reference>
<keyword evidence="1" id="KW-1133">Transmembrane helix</keyword>
<dbReference type="EMBL" id="BONQ01000154">
    <property type="protein sequence ID" value="GIG51328.1"/>
    <property type="molecule type" value="Genomic_DNA"/>
</dbReference>
<organism evidence="2 3">
    <name type="scientific">Dactylosporangium siamense</name>
    <dbReference type="NCBI Taxonomy" id="685454"/>
    <lineage>
        <taxon>Bacteria</taxon>
        <taxon>Bacillati</taxon>
        <taxon>Actinomycetota</taxon>
        <taxon>Actinomycetes</taxon>
        <taxon>Micromonosporales</taxon>
        <taxon>Micromonosporaceae</taxon>
        <taxon>Dactylosporangium</taxon>
    </lineage>
</organism>
<keyword evidence="1" id="KW-0812">Transmembrane</keyword>